<dbReference type="GO" id="GO:0000226">
    <property type="term" value="P:microtubule cytoskeleton organization"/>
    <property type="evidence" value="ECO:0007669"/>
    <property type="project" value="TreeGrafter"/>
</dbReference>
<evidence type="ECO:0000256" key="2">
    <source>
        <dbReference type="ARBA" id="ARBA00022771"/>
    </source>
</evidence>
<dbReference type="InterPro" id="IPR024395">
    <property type="entry name" value="CLASP_N_dom"/>
</dbReference>
<keyword evidence="7" id="KW-1185">Reference proteome</keyword>
<gene>
    <name evidence="6" type="ORF">SKAU_G00385330</name>
</gene>
<dbReference type="GO" id="GO:0005881">
    <property type="term" value="C:cytoplasmic microtubule"/>
    <property type="evidence" value="ECO:0007669"/>
    <property type="project" value="TreeGrafter"/>
</dbReference>
<dbReference type="AlphaFoldDB" id="A0A9Q1EEF9"/>
<dbReference type="Gene3D" id="1.25.10.10">
    <property type="entry name" value="Leucine-rich Repeat Variant"/>
    <property type="match status" value="3"/>
</dbReference>
<dbReference type="InterPro" id="IPR034085">
    <property type="entry name" value="TOG"/>
</dbReference>
<dbReference type="SMART" id="SM01349">
    <property type="entry name" value="TOG"/>
    <property type="match status" value="1"/>
</dbReference>
<dbReference type="PROSITE" id="PS50089">
    <property type="entry name" value="ZF_RING_2"/>
    <property type="match status" value="1"/>
</dbReference>
<dbReference type="SUPFAM" id="SSF48371">
    <property type="entry name" value="ARM repeat"/>
    <property type="match status" value="1"/>
</dbReference>
<dbReference type="GO" id="GO:0008017">
    <property type="term" value="F:microtubule binding"/>
    <property type="evidence" value="ECO:0007669"/>
    <property type="project" value="TreeGrafter"/>
</dbReference>
<dbReference type="PANTHER" id="PTHR21567:SF87">
    <property type="entry name" value="CRESCERIN-LIKE PROTEIN CHE-12"/>
    <property type="match status" value="1"/>
</dbReference>
<proteinExistence type="predicted"/>
<sequence>MLRKYIPVKDIPEMRDIVKRAQEFAKTQASSPTSDNKSALPGCGINQAVDKAKQYSVAQKEEYIEAMKVQMASKDFQQRIEALEKIVEDCKEKPYLVMACKFPVFDAIVARLQESNRKINQHTLEALQAVIPLLKDSLAQVVNILVPAIVDNHLSPNSKISGIHNAADDNALLLEVLCTKAHLLNGKAKGHLIVFTHLKQLELQHINNPRKALAQGLELFTLEDWEKTITGLNIINSIVQSHPDILVPRLHDICLALILEVTNLRSCVSRVAVSTLGMMYTQLQKKMDPEVELTAVALLQKVGIANEFIRQDIDAALDSMVRNCTATYVIKGLLAGGMRHLNSMVRKCASQRLLNLAERTDAARLLSDTRGITEYILPTAARLAQDPSQEVRHFGRQMLLFMEPHPDFDKMLRKYIPVKDIPEMRDIVKRAQEFAKTQASSPTSDNKSALPGCGINQAVDKAKQYSVAQKEEYIEAMKVQMASKDFQQRIEALEKIVEDCKEKPYLVMACKFPVFDAIVARLQESNRKINQHTLEALQAVIPLLKDSLAQVVNILVPAIVDNHLSPNSKISGIHNAADDNALLLEVLCTKAHLLNGKAKGHLIVFTHLKQLELQHINNPRKALAQGLELFTLEDWEKTITGLNIINSIVQSHPDILVPRLHDICLALILEVLPFPACIQSSILNLESAQCQLSYVKILFNLGASWSSEKSPPSPELFETTNHDRWLSITDNQEDCAVCMSRVACVILCCGHQCLCTPCAKRVKADFEICPLCRQPIT</sequence>
<comment type="caution">
    <text evidence="6">The sequence shown here is derived from an EMBL/GenBank/DDBJ whole genome shotgun (WGS) entry which is preliminary data.</text>
</comment>
<dbReference type="InterPro" id="IPR016024">
    <property type="entry name" value="ARM-type_fold"/>
</dbReference>
<dbReference type="Pfam" id="PF12348">
    <property type="entry name" value="CLASP_N"/>
    <property type="match status" value="1"/>
</dbReference>
<dbReference type="Pfam" id="PF13920">
    <property type="entry name" value="zf-C3HC4_3"/>
    <property type="match status" value="1"/>
</dbReference>
<dbReference type="PANTHER" id="PTHR21567">
    <property type="entry name" value="CLASP"/>
    <property type="match status" value="1"/>
</dbReference>
<feature type="domain" description="RING-type" evidence="5">
    <location>
        <begin position="735"/>
        <end position="773"/>
    </location>
</feature>
<evidence type="ECO:0000259" key="5">
    <source>
        <dbReference type="PROSITE" id="PS50089"/>
    </source>
</evidence>
<keyword evidence="3" id="KW-0862">Zinc</keyword>
<dbReference type="Proteomes" id="UP001152622">
    <property type="component" value="Chromosome 19"/>
</dbReference>
<evidence type="ECO:0000256" key="3">
    <source>
        <dbReference type="ARBA" id="ARBA00022833"/>
    </source>
</evidence>
<keyword evidence="1" id="KW-0479">Metal-binding</keyword>
<keyword evidence="2 4" id="KW-0863">Zinc-finger</keyword>
<evidence type="ECO:0000256" key="4">
    <source>
        <dbReference type="PROSITE-ProRule" id="PRU00175"/>
    </source>
</evidence>
<dbReference type="GO" id="GO:0008270">
    <property type="term" value="F:zinc ion binding"/>
    <property type="evidence" value="ECO:0007669"/>
    <property type="project" value="UniProtKB-KW"/>
</dbReference>
<protein>
    <recommendedName>
        <fullName evidence="5">RING-type domain-containing protein</fullName>
    </recommendedName>
</protein>
<dbReference type="InterPro" id="IPR011989">
    <property type="entry name" value="ARM-like"/>
</dbReference>
<dbReference type="EMBL" id="JAINUF010000019">
    <property type="protein sequence ID" value="KAJ8337313.1"/>
    <property type="molecule type" value="Genomic_DNA"/>
</dbReference>
<dbReference type="Gene3D" id="3.30.40.10">
    <property type="entry name" value="Zinc/RING finger domain, C3HC4 (zinc finger)"/>
    <property type="match status" value="1"/>
</dbReference>
<evidence type="ECO:0000256" key="1">
    <source>
        <dbReference type="ARBA" id="ARBA00022723"/>
    </source>
</evidence>
<evidence type="ECO:0000313" key="6">
    <source>
        <dbReference type="EMBL" id="KAJ8337313.1"/>
    </source>
</evidence>
<dbReference type="OrthoDB" id="63891at2759"/>
<dbReference type="SUPFAM" id="SSF57850">
    <property type="entry name" value="RING/U-box"/>
    <property type="match status" value="1"/>
</dbReference>
<dbReference type="InterPro" id="IPR013083">
    <property type="entry name" value="Znf_RING/FYVE/PHD"/>
</dbReference>
<name>A0A9Q1EEF9_SYNKA</name>
<reference evidence="6" key="1">
    <citation type="journal article" date="2023" name="Science">
        <title>Genome structures resolve the early diversification of teleost fishes.</title>
        <authorList>
            <person name="Parey E."/>
            <person name="Louis A."/>
            <person name="Montfort J."/>
            <person name="Bouchez O."/>
            <person name="Roques C."/>
            <person name="Iampietro C."/>
            <person name="Lluch J."/>
            <person name="Castinel A."/>
            <person name="Donnadieu C."/>
            <person name="Desvignes T."/>
            <person name="Floi Bucao C."/>
            <person name="Jouanno E."/>
            <person name="Wen M."/>
            <person name="Mejri S."/>
            <person name="Dirks R."/>
            <person name="Jansen H."/>
            <person name="Henkel C."/>
            <person name="Chen W.J."/>
            <person name="Zahm M."/>
            <person name="Cabau C."/>
            <person name="Klopp C."/>
            <person name="Thompson A.W."/>
            <person name="Robinson-Rechavi M."/>
            <person name="Braasch I."/>
            <person name="Lecointre G."/>
            <person name="Bobe J."/>
            <person name="Postlethwait J.H."/>
            <person name="Berthelot C."/>
            <person name="Roest Crollius H."/>
            <person name="Guiguen Y."/>
        </authorList>
    </citation>
    <scope>NUCLEOTIDE SEQUENCE</scope>
    <source>
        <strain evidence="6">WJC10195</strain>
    </source>
</reference>
<dbReference type="GO" id="GO:0005929">
    <property type="term" value="C:cilium"/>
    <property type="evidence" value="ECO:0007669"/>
    <property type="project" value="TreeGrafter"/>
</dbReference>
<organism evidence="6 7">
    <name type="scientific">Synaphobranchus kaupii</name>
    <name type="common">Kaup's arrowtooth eel</name>
    <dbReference type="NCBI Taxonomy" id="118154"/>
    <lineage>
        <taxon>Eukaryota</taxon>
        <taxon>Metazoa</taxon>
        <taxon>Chordata</taxon>
        <taxon>Craniata</taxon>
        <taxon>Vertebrata</taxon>
        <taxon>Euteleostomi</taxon>
        <taxon>Actinopterygii</taxon>
        <taxon>Neopterygii</taxon>
        <taxon>Teleostei</taxon>
        <taxon>Anguilliformes</taxon>
        <taxon>Synaphobranchidae</taxon>
        <taxon>Synaphobranchus</taxon>
    </lineage>
</organism>
<accession>A0A9Q1EEF9</accession>
<evidence type="ECO:0000313" key="7">
    <source>
        <dbReference type="Proteomes" id="UP001152622"/>
    </source>
</evidence>
<dbReference type="InterPro" id="IPR001841">
    <property type="entry name" value="Znf_RING"/>
</dbReference>